<reference evidence="1" key="1">
    <citation type="journal article" date="2020" name="Nature">
        <title>Giant virus diversity and host interactions through global metagenomics.</title>
        <authorList>
            <person name="Schulz F."/>
            <person name="Roux S."/>
            <person name="Paez-Espino D."/>
            <person name="Jungbluth S."/>
            <person name="Walsh D.A."/>
            <person name="Denef V.J."/>
            <person name="McMahon K.D."/>
            <person name="Konstantinidis K.T."/>
            <person name="Eloe-Fadrosh E.A."/>
            <person name="Kyrpides N.C."/>
            <person name="Woyke T."/>
        </authorList>
    </citation>
    <scope>NUCLEOTIDE SEQUENCE</scope>
    <source>
        <strain evidence="1">GVMAG-M-3300021962-46</strain>
    </source>
</reference>
<protein>
    <submittedName>
        <fullName evidence="1">Uncharacterized protein</fullName>
    </submittedName>
</protein>
<name>A0A6C0CSF5_9ZZZZ</name>
<proteinExistence type="predicted"/>
<evidence type="ECO:0000313" key="1">
    <source>
        <dbReference type="EMBL" id="QHT07147.1"/>
    </source>
</evidence>
<dbReference type="EMBL" id="MN739479">
    <property type="protein sequence ID" value="QHT07147.1"/>
    <property type="molecule type" value="Genomic_DNA"/>
</dbReference>
<dbReference type="AlphaFoldDB" id="A0A6C0CSF5"/>
<organism evidence="1">
    <name type="scientific">viral metagenome</name>
    <dbReference type="NCBI Taxonomy" id="1070528"/>
    <lineage>
        <taxon>unclassified sequences</taxon>
        <taxon>metagenomes</taxon>
        <taxon>organismal metagenomes</taxon>
    </lineage>
</organism>
<accession>A0A6C0CSF5</accession>
<sequence length="94" mass="11519">MDRQILENCKDYIETDQLDELKSYIYNLIHFKDTIKDYRLPIEYLYQQIYLHACLKKKHSIAEWLKGIFTMLFDEIQQIGLRQMFSYGNYLLNK</sequence>